<evidence type="ECO:0000256" key="1">
    <source>
        <dbReference type="SAM" id="SignalP"/>
    </source>
</evidence>
<organism evidence="2 3">
    <name type="scientific">Pseudomonas simiae</name>
    <dbReference type="NCBI Taxonomy" id="321846"/>
    <lineage>
        <taxon>Bacteria</taxon>
        <taxon>Pseudomonadati</taxon>
        <taxon>Pseudomonadota</taxon>
        <taxon>Gammaproteobacteria</taxon>
        <taxon>Pseudomonadales</taxon>
        <taxon>Pseudomonadaceae</taxon>
        <taxon>Pseudomonas</taxon>
    </lineage>
</organism>
<reference evidence="2 3" key="1">
    <citation type="submission" date="2014-05" db="EMBL/GenBank/DDBJ databases">
        <title>Pseudomonas simiae WCS417.</title>
        <authorList>
            <person name="Berendsen R.L."/>
        </authorList>
    </citation>
    <scope>NUCLEOTIDE SEQUENCE [LARGE SCALE GENOMIC DNA]</scope>
    <source>
        <strain evidence="2 3">WCS417</strain>
    </source>
</reference>
<evidence type="ECO:0008006" key="4">
    <source>
        <dbReference type="Google" id="ProtNLM"/>
    </source>
</evidence>
<keyword evidence="1" id="KW-0732">Signal</keyword>
<protein>
    <recommendedName>
        <fullName evidence="4">Sel1 repeat family protein</fullName>
    </recommendedName>
</protein>
<name>A0A1N7UFX8_9PSED</name>
<evidence type="ECO:0000313" key="3">
    <source>
        <dbReference type="Proteomes" id="UP000027308"/>
    </source>
</evidence>
<proteinExistence type="predicted"/>
<accession>A0A1N7UFX8</accession>
<dbReference type="EMBL" id="CP007637">
    <property type="protein sequence ID" value="AIB35903.1"/>
    <property type="molecule type" value="Genomic_DNA"/>
</dbReference>
<gene>
    <name evidence="2" type="ORF">PS417_10035</name>
</gene>
<dbReference type="RefSeq" id="WP_010211439.1">
    <property type="nucleotide sequence ID" value="NZ_CP007637.1"/>
</dbReference>
<feature type="signal peptide" evidence="1">
    <location>
        <begin position="1"/>
        <end position="23"/>
    </location>
</feature>
<dbReference type="AlphaFoldDB" id="A0A1N7UFX8"/>
<evidence type="ECO:0000313" key="2">
    <source>
        <dbReference type="EMBL" id="AIB35903.1"/>
    </source>
</evidence>
<feature type="chain" id="PRO_5009944877" description="Sel1 repeat family protein" evidence="1">
    <location>
        <begin position="24"/>
        <end position="253"/>
    </location>
</feature>
<sequence>MTKRNIKLLSLTLLVCVATIANAESPDASPEAETLYFKALPYLDKIDEIDNEIFNIRDQLPNEEKFPEKKKEELINKLRTLVAEAVPLLKRSAADGNPAAQYRLARLAIGIEPREQAVGQVCSLLKSSLTQGFAPAGMQMISYCFDDVKTAEFRSLIDALPENTTSQSKYYPQPMLMPSCDRDSDSRRKNAIASLNEKAIRAELYMSLSTQISGQNLKQEKIRYLQKAANYGCRRAIERLKLIDDVRDVNVVP</sequence>
<dbReference type="Proteomes" id="UP000027308">
    <property type="component" value="Chromosome"/>
</dbReference>